<feature type="binding site" evidence="1">
    <location>
        <position position="220"/>
    </location>
    <ligand>
        <name>Mg(2+)</name>
        <dbReference type="ChEBI" id="CHEBI:18420"/>
        <label>1</label>
    </ligand>
</feature>
<dbReference type="Proteomes" id="UP000196759">
    <property type="component" value="Chromosome"/>
</dbReference>
<dbReference type="Gene3D" id="1.10.4080.10">
    <property type="entry name" value="ADP-ribosylation/Crystallin J1"/>
    <property type="match status" value="1"/>
</dbReference>
<dbReference type="InterPro" id="IPR036705">
    <property type="entry name" value="Ribosyl_crysJ1_sf"/>
</dbReference>
<feature type="binding site" evidence="1">
    <location>
        <position position="37"/>
    </location>
    <ligand>
        <name>Mg(2+)</name>
        <dbReference type="ChEBI" id="CHEBI:18420"/>
        <label>1</label>
    </ligand>
</feature>
<organism evidence="2 4">
    <name type="scientific">Fusobacterium nucleatum subsp. polymorphum</name>
    <name type="common">Fusobacterium polymorphum</name>
    <dbReference type="NCBI Taxonomy" id="76857"/>
    <lineage>
        <taxon>Bacteria</taxon>
        <taxon>Fusobacteriati</taxon>
        <taxon>Fusobacteriota</taxon>
        <taxon>Fusobacteriia</taxon>
        <taxon>Fusobacteriales</taxon>
        <taxon>Fusobacteriaceae</taxon>
        <taxon>Fusobacterium</taxon>
    </lineage>
</organism>
<sequence length="285" mass="32651">MIGAIIGDIIGSTYEFIDNVKDKNFELFAPYSMTTDDSIMSLAVGQALVNTYKEKDTIKIQNELIKQMQKFGRKYPYSGYGLKFKEWLREENPKPYNSFGNGSGMRVSSVAWLYNNLEDINKYAEITASVSHNHPEGIKGACAIASAIYFARQNKSKEEIKKYIEDRFKYNFEPISEIRKWHTFNETCQVTVPIAIQAFFEGKDFEDVLINAIYAGGDTDTIACMACSIAEAYYEIPDKFLDFCYPKIAFDLKIALKNFLILVEKENRLNNNLEKVLVLLEKENI</sequence>
<reference evidence="3 5" key="2">
    <citation type="submission" date="2017-06" db="EMBL/GenBank/DDBJ databases">
        <title>Draft genome sequence of Fusobacterium nucleatum subsp. polymorphum KCOM 1260 (=ChDC F218).</title>
        <authorList>
            <person name="Kook J.-K."/>
            <person name="Park S.-N."/>
            <person name="Lim Y.K."/>
            <person name="Roh H."/>
        </authorList>
    </citation>
    <scope>NUCLEOTIDE SEQUENCE [LARGE SCALE GENOMIC DNA]</scope>
    <source>
        <strain evidence="3">KCOM 1260</strain>
        <strain evidence="5">KCOM 1260 (ChDC F218)</strain>
    </source>
</reference>
<dbReference type="SUPFAM" id="SSF101478">
    <property type="entry name" value="ADP-ribosylglycohydrolase"/>
    <property type="match status" value="1"/>
</dbReference>
<dbReference type="EMBL" id="CP021934">
    <property type="protein sequence ID" value="ASC02380.1"/>
    <property type="molecule type" value="Genomic_DNA"/>
</dbReference>
<evidence type="ECO:0000313" key="4">
    <source>
        <dbReference type="Proteomes" id="UP000067061"/>
    </source>
</evidence>
<name>A0A0S2ZSR8_FUSNP</name>
<dbReference type="AlphaFoldDB" id="A0A0S2ZSR8"/>
<evidence type="ECO:0000256" key="1">
    <source>
        <dbReference type="PIRSR" id="PIRSR605502-1"/>
    </source>
</evidence>
<feature type="binding site" evidence="1">
    <location>
        <position position="218"/>
    </location>
    <ligand>
        <name>Mg(2+)</name>
        <dbReference type="ChEBI" id="CHEBI:18420"/>
        <label>1</label>
    </ligand>
</feature>
<keyword evidence="1" id="KW-0460">Magnesium</keyword>
<dbReference type="PANTHER" id="PTHR16222:SF12">
    <property type="entry name" value="ADP-RIBOSYLGLYCOHYDROLASE-RELATED"/>
    <property type="match status" value="1"/>
</dbReference>
<dbReference type="Proteomes" id="UP000067061">
    <property type="component" value="Chromosome"/>
</dbReference>
<evidence type="ECO:0000313" key="2">
    <source>
        <dbReference type="EMBL" id="ALM94065.1"/>
    </source>
</evidence>
<proteinExistence type="predicted"/>
<gene>
    <name evidence="3" type="ORF">CBG50_03140</name>
    <name evidence="2" type="ORF">RO02_05365</name>
</gene>
<accession>A0A0S2ZSR8</accession>
<dbReference type="InterPro" id="IPR050792">
    <property type="entry name" value="ADP-ribosylglycohydrolase"/>
</dbReference>
<comment type="cofactor">
    <cofactor evidence="1">
        <name>Mg(2+)</name>
        <dbReference type="ChEBI" id="CHEBI:18420"/>
    </cofactor>
    <text evidence="1">Binds 2 magnesium ions per subunit.</text>
</comment>
<dbReference type="InterPro" id="IPR005502">
    <property type="entry name" value="Ribosyl_crysJ1"/>
</dbReference>
<feature type="binding site" evidence="1">
    <location>
        <position position="35"/>
    </location>
    <ligand>
        <name>Mg(2+)</name>
        <dbReference type="ChEBI" id="CHEBI:18420"/>
        <label>1</label>
    </ligand>
</feature>
<keyword evidence="5" id="KW-1185">Reference proteome</keyword>
<dbReference type="EMBL" id="CP013121">
    <property type="protein sequence ID" value="ALM94065.1"/>
    <property type="molecule type" value="Genomic_DNA"/>
</dbReference>
<reference evidence="2 4" key="1">
    <citation type="submission" date="2015-11" db="EMBL/GenBank/DDBJ databases">
        <authorList>
            <person name="Kook J.-K."/>
            <person name="Park S.-N."/>
            <person name="Lim Y.K."/>
            <person name="Jo E."/>
        </authorList>
    </citation>
    <scope>NUCLEOTIDE SEQUENCE [LARGE SCALE GENOMIC DNA]</scope>
    <source>
        <strain evidence="2 4">ChDC F306</strain>
    </source>
</reference>
<evidence type="ECO:0000313" key="3">
    <source>
        <dbReference type="EMBL" id="ASC02380.1"/>
    </source>
</evidence>
<feature type="binding site" evidence="1">
    <location>
        <position position="36"/>
    </location>
    <ligand>
        <name>Mg(2+)</name>
        <dbReference type="ChEBI" id="CHEBI:18420"/>
        <label>1</label>
    </ligand>
</feature>
<keyword evidence="1" id="KW-0479">Metal-binding</keyword>
<dbReference type="Pfam" id="PF03747">
    <property type="entry name" value="ADP_ribosyl_GH"/>
    <property type="match status" value="1"/>
</dbReference>
<dbReference type="GO" id="GO:0046872">
    <property type="term" value="F:metal ion binding"/>
    <property type="evidence" value="ECO:0007669"/>
    <property type="project" value="UniProtKB-KW"/>
</dbReference>
<protein>
    <recommendedName>
        <fullName evidence="6">ADP-ribosylglycohydrolase</fullName>
    </recommendedName>
</protein>
<dbReference type="PANTHER" id="PTHR16222">
    <property type="entry name" value="ADP-RIBOSYLGLYCOHYDROLASE"/>
    <property type="match status" value="1"/>
</dbReference>
<dbReference type="RefSeq" id="WP_032889118.1">
    <property type="nucleotide sequence ID" value="NZ_CP013121.1"/>
</dbReference>
<evidence type="ECO:0008006" key="6">
    <source>
        <dbReference type="Google" id="ProtNLM"/>
    </source>
</evidence>
<feature type="binding site" evidence="1">
    <location>
        <position position="221"/>
    </location>
    <ligand>
        <name>Mg(2+)</name>
        <dbReference type="ChEBI" id="CHEBI:18420"/>
        <label>1</label>
    </ligand>
</feature>
<evidence type="ECO:0000313" key="5">
    <source>
        <dbReference type="Proteomes" id="UP000196759"/>
    </source>
</evidence>